<keyword evidence="2" id="KW-0808">Transferase</keyword>
<proteinExistence type="inferred from homology"/>
<reference evidence="3 4" key="1">
    <citation type="journal article" date="2021" name="Comput. Struct. Biotechnol. J.">
        <title>De novo genome assembly of the potent medicinal plant Rehmannia glutinosa using nanopore technology.</title>
        <authorList>
            <person name="Ma L."/>
            <person name="Dong C."/>
            <person name="Song C."/>
            <person name="Wang X."/>
            <person name="Zheng X."/>
            <person name="Niu Y."/>
            <person name="Chen S."/>
            <person name="Feng W."/>
        </authorList>
    </citation>
    <scope>NUCLEOTIDE SEQUENCE [LARGE SCALE GENOMIC DNA]</scope>
    <source>
        <strain evidence="3">DH-2019</strain>
    </source>
</reference>
<dbReference type="EMBL" id="JABTTQ020000005">
    <property type="protein sequence ID" value="KAK6156836.1"/>
    <property type="molecule type" value="Genomic_DNA"/>
</dbReference>
<dbReference type="SUPFAM" id="SSF53756">
    <property type="entry name" value="UDP-Glycosyltransferase/glycogen phosphorylase"/>
    <property type="match status" value="1"/>
</dbReference>
<sequence>MMKFAILLHHTGFHITFVNTEYNHNRLLKSRGPAAVQGSPDFRFETIPDGLPPAAADATQDIPSLCLSTRENCLRPLSQLIDKLNRRSPCAPPVSCVVADSVMTFALRAAEEIGVPGVILRLASACSLMCYKHINHLVEKGLVPLKDESYLTNGYLETPIDWVPGMIPLRLKDFPSFIRTTNLNPMLNFVITETNQSSKATAIIINTFDELEQNVLNALSKMCPPIFPVGPLHLLVEQIQENRSEWMSSSLWKEEPECLKWLDSNPPNSVIYVNFGSIAVLNSRQLTEFAWGLAESKKSFLWIMRRDLADKKDDVLGDEFWEEIRGRGYACEEWGVGMEIGSNVRRDEVGFLVRELLDGEKGKMMKGKAMDWKKKAAEAIGVGGSSYLSLDKLVGEVLTV</sequence>
<comment type="caution">
    <text evidence="3">The sequence shown here is derived from an EMBL/GenBank/DDBJ whole genome shotgun (WGS) entry which is preliminary data.</text>
</comment>
<gene>
    <name evidence="3" type="ORF">DH2020_011084</name>
</gene>
<keyword evidence="4" id="KW-1185">Reference proteome</keyword>
<evidence type="ECO:0000256" key="2">
    <source>
        <dbReference type="ARBA" id="ARBA00022679"/>
    </source>
</evidence>
<evidence type="ECO:0000313" key="4">
    <source>
        <dbReference type="Proteomes" id="UP001318860"/>
    </source>
</evidence>
<dbReference type="CDD" id="cd03784">
    <property type="entry name" value="GT1_Gtf-like"/>
    <property type="match status" value="1"/>
</dbReference>
<dbReference type="PANTHER" id="PTHR11926:SF1498">
    <property type="entry name" value="GLYCOSYLTRANSFERASE"/>
    <property type="match status" value="1"/>
</dbReference>
<evidence type="ECO:0000313" key="3">
    <source>
        <dbReference type="EMBL" id="KAK6156836.1"/>
    </source>
</evidence>
<name>A0ABR0XCG7_REHGL</name>
<accession>A0ABR0XCG7</accession>
<dbReference type="InterPro" id="IPR002213">
    <property type="entry name" value="UDP_glucos_trans"/>
</dbReference>
<protein>
    <submittedName>
        <fullName evidence="3">Uncharacterized protein</fullName>
    </submittedName>
</protein>
<evidence type="ECO:0000256" key="1">
    <source>
        <dbReference type="ARBA" id="ARBA00009995"/>
    </source>
</evidence>
<dbReference type="Gene3D" id="3.40.50.2000">
    <property type="entry name" value="Glycogen Phosphorylase B"/>
    <property type="match status" value="4"/>
</dbReference>
<dbReference type="PANTHER" id="PTHR11926">
    <property type="entry name" value="GLUCOSYL/GLUCURONOSYL TRANSFERASES"/>
    <property type="match status" value="1"/>
</dbReference>
<organism evidence="3 4">
    <name type="scientific">Rehmannia glutinosa</name>
    <name type="common">Chinese foxglove</name>
    <dbReference type="NCBI Taxonomy" id="99300"/>
    <lineage>
        <taxon>Eukaryota</taxon>
        <taxon>Viridiplantae</taxon>
        <taxon>Streptophyta</taxon>
        <taxon>Embryophyta</taxon>
        <taxon>Tracheophyta</taxon>
        <taxon>Spermatophyta</taxon>
        <taxon>Magnoliopsida</taxon>
        <taxon>eudicotyledons</taxon>
        <taxon>Gunneridae</taxon>
        <taxon>Pentapetalae</taxon>
        <taxon>asterids</taxon>
        <taxon>lamiids</taxon>
        <taxon>Lamiales</taxon>
        <taxon>Orobanchaceae</taxon>
        <taxon>Rehmannieae</taxon>
        <taxon>Rehmannia</taxon>
    </lineage>
</organism>
<comment type="similarity">
    <text evidence="1">Belongs to the UDP-glycosyltransferase family.</text>
</comment>
<dbReference type="Proteomes" id="UP001318860">
    <property type="component" value="Unassembled WGS sequence"/>
</dbReference>